<sequence length="163" mass="17780">MCKCGLCASVHVCGAMCNCGIYASVAHTQVWHMCKCGLYVSSCVCGPCVTVVHASTVHVHVFTVALFFTKMVDFARPLDFLGERHPEWDLGLVNGLGGLQESTDEVQCREPVHPCCFKGPGIYGILFLICLLTFLALCVLTKVTSLRKVISPGRDFPLKLGRE</sequence>
<keyword evidence="1" id="KW-0812">Transmembrane</keyword>
<dbReference type="EMBL" id="JABWUV010000020">
    <property type="protein sequence ID" value="KAF6282481.1"/>
    <property type="molecule type" value="Genomic_DNA"/>
</dbReference>
<dbReference type="Proteomes" id="UP000527355">
    <property type="component" value="Unassembled WGS sequence"/>
</dbReference>
<reference evidence="2 3" key="1">
    <citation type="journal article" date="2020" name="Nature">
        <title>Six reference-quality genomes reveal evolution of bat adaptations.</title>
        <authorList>
            <person name="Jebb D."/>
            <person name="Huang Z."/>
            <person name="Pippel M."/>
            <person name="Hughes G.M."/>
            <person name="Lavrichenko K."/>
            <person name="Devanna P."/>
            <person name="Winkler S."/>
            <person name="Jermiin L.S."/>
            <person name="Skirmuntt E.C."/>
            <person name="Katzourakis A."/>
            <person name="Burkitt-Gray L."/>
            <person name="Ray D.A."/>
            <person name="Sullivan K.A.M."/>
            <person name="Roscito J.G."/>
            <person name="Kirilenko B.M."/>
            <person name="Davalos L.M."/>
            <person name="Corthals A.P."/>
            <person name="Power M.L."/>
            <person name="Jones G."/>
            <person name="Ransome R.D."/>
            <person name="Dechmann D.K.N."/>
            <person name="Locatelli A.G."/>
            <person name="Puechmaille S.J."/>
            <person name="Fedrigo O."/>
            <person name="Jarvis E.D."/>
            <person name="Hiller M."/>
            <person name="Vernes S.C."/>
            <person name="Myers E.W."/>
            <person name="Teeling E.C."/>
        </authorList>
    </citation>
    <scope>NUCLEOTIDE SEQUENCE [LARGE SCALE GENOMIC DNA]</scope>
    <source>
        <strain evidence="2">MMyoMyo1</strain>
        <tissue evidence="2">Flight muscle</tissue>
    </source>
</reference>
<dbReference type="AlphaFoldDB" id="A0A7J7S264"/>
<proteinExistence type="predicted"/>
<accession>A0A7J7S264</accession>
<gene>
    <name evidence="2" type="ORF">mMyoMyo1_010117</name>
</gene>
<keyword evidence="1" id="KW-1133">Transmembrane helix</keyword>
<evidence type="ECO:0000313" key="3">
    <source>
        <dbReference type="Proteomes" id="UP000527355"/>
    </source>
</evidence>
<organism evidence="2 3">
    <name type="scientific">Myotis myotis</name>
    <name type="common">Greater mouse-eared bat</name>
    <name type="synonym">Vespertilio myotis</name>
    <dbReference type="NCBI Taxonomy" id="51298"/>
    <lineage>
        <taxon>Eukaryota</taxon>
        <taxon>Metazoa</taxon>
        <taxon>Chordata</taxon>
        <taxon>Craniata</taxon>
        <taxon>Vertebrata</taxon>
        <taxon>Euteleostomi</taxon>
        <taxon>Mammalia</taxon>
        <taxon>Eutheria</taxon>
        <taxon>Laurasiatheria</taxon>
        <taxon>Chiroptera</taxon>
        <taxon>Yangochiroptera</taxon>
        <taxon>Vespertilionidae</taxon>
        <taxon>Myotis</taxon>
    </lineage>
</organism>
<keyword evidence="1" id="KW-0472">Membrane</keyword>
<keyword evidence="3" id="KW-1185">Reference proteome</keyword>
<feature type="transmembrane region" description="Helical" evidence="1">
    <location>
        <begin position="121"/>
        <end position="140"/>
    </location>
</feature>
<comment type="caution">
    <text evidence="2">The sequence shown here is derived from an EMBL/GenBank/DDBJ whole genome shotgun (WGS) entry which is preliminary data.</text>
</comment>
<protein>
    <submittedName>
        <fullName evidence="2">Uncharacterized protein</fullName>
    </submittedName>
</protein>
<name>A0A7J7S264_MYOMY</name>
<evidence type="ECO:0000256" key="1">
    <source>
        <dbReference type="SAM" id="Phobius"/>
    </source>
</evidence>
<evidence type="ECO:0000313" key="2">
    <source>
        <dbReference type="EMBL" id="KAF6282481.1"/>
    </source>
</evidence>